<evidence type="ECO:0000313" key="2">
    <source>
        <dbReference type="EMBL" id="RCV59088.1"/>
    </source>
</evidence>
<reference evidence="2 3" key="1">
    <citation type="submission" date="2018-04" db="EMBL/GenBank/DDBJ databases">
        <title>Novel actinobacteria from marine sediment.</title>
        <authorList>
            <person name="Ng Z.Y."/>
            <person name="Tan G.Y.A."/>
        </authorList>
    </citation>
    <scope>NUCLEOTIDE SEQUENCE [LARGE SCALE GENOMIC DNA]</scope>
    <source>
        <strain evidence="2 3">TPS81</strain>
    </source>
</reference>
<organism evidence="2 3">
    <name type="scientific">Marinitenerispora sediminis</name>
    <dbReference type="NCBI Taxonomy" id="1931232"/>
    <lineage>
        <taxon>Bacteria</taxon>
        <taxon>Bacillati</taxon>
        <taxon>Actinomycetota</taxon>
        <taxon>Actinomycetes</taxon>
        <taxon>Streptosporangiales</taxon>
        <taxon>Nocardiopsidaceae</taxon>
        <taxon>Marinitenerispora</taxon>
    </lineage>
</organism>
<dbReference type="AlphaFoldDB" id="A0A368T6G7"/>
<sequence length="98" mass="10495">MAENVDPRITDKAGEDALREELAREMGGDFDQAVVEAQRNSVDRQRGLGELDNPVKSDGTRNRHRLPLGPGAAAKAAGTRGHQRAGLIGRAAPRRTLG</sequence>
<proteinExistence type="predicted"/>
<feature type="compositionally biased region" description="Basic and acidic residues" evidence="1">
    <location>
        <begin position="41"/>
        <end position="61"/>
    </location>
</feature>
<feature type="compositionally biased region" description="Low complexity" evidence="1">
    <location>
        <begin position="67"/>
        <end position="78"/>
    </location>
</feature>
<feature type="region of interest" description="Disordered" evidence="1">
    <location>
        <begin position="40"/>
        <end position="98"/>
    </location>
</feature>
<accession>A0A368T6G7</accession>
<dbReference type="EMBL" id="QEIN01000071">
    <property type="protein sequence ID" value="RCV59088.1"/>
    <property type="molecule type" value="Genomic_DNA"/>
</dbReference>
<gene>
    <name evidence="2" type="ORF">DEF24_11070</name>
</gene>
<dbReference type="Proteomes" id="UP000253318">
    <property type="component" value="Unassembled WGS sequence"/>
</dbReference>
<protein>
    <submittedName>
        <fullName evidence="2">Uncharacterized protein</fullName>
    </submittedName>
</protein>
<evidence type="ECO:0000313" key="3">
    <source>
        <dbReference type="Proteomes" id="UP000253318"/>
    </source>
</evidence>
<keyword evidence="3" id="KW-1185">Reference proteome</keyword>
<comment type="caution">
    <text evidence="2">The sequence shown here is derived from an EMBL/GenBank/DDBJ whole genome shotgun (WGS) entry which is preliminary data.</text>
</comment>
<name>A0A368T6G7_9ACTN</name>
<evidence type="ECO:0000256" key="1">
    <source>
        <dbReference type="SAM" id="MobiDB-lite"/>
    </source>
</evidence>
<dbReference type="RefSeq" id="WP_114398742.1">
    <property type="nucleotide sequence ID" value="NZ_QEIM01000088.1"/>
</dbReference>